<evidence type="ECO:0000256" key="8">
    <source>
        <dbReference type="ARBA" id="ARBA00023157"/>
    </source>
</evidence>
<dbReference type="EMBL" id="JAVRRD010000037">
    <property type="protein sequence ID" value="KAK5045386.1"/>
    <property type="molecule type" value="Genomic_DNA"/>
</dbReference>
<organism evidence="13 14">
    <name type="scientific">Exophiala bonariae</name>
    <dbReference type="NCBI Taxonomy" id="1690606"/>
    <lineage>
        <taxon>Eukaryota</taxon>
        <taxon>Fungi</taxon>
        <taxon>Dikarya</taxon>
        <taxon>Ascomycota</taxon>
        <taxon>Pezizomycotina</taxon>
        <taxon>Eurotiomycetes</taxon>
        <taxon>Chaetothyriomycetidae</taxon>
        <taxon>Chaetothyriales</taxon>
        <taxon>Herpotrichiellaceae</taxon>
        <taxon>Exophiala</taxon>
    </lineage>
</organism>
<evidence type="ECO:0000256" key="2">
    <source>
        <dbReference type="ARBA" id="ARBA00004613"/>
    </source>
</evidence>
<keyword evidence="7 11" id="KW-0378">Hydrolase</keyword>
<evidence type="ECO:0000256" key="4">
    <source>
        <dbReference type="ARBA" id="ARBA00012755"/>
    </source>
</evidence>
<dbReference type="InterPro" id="IPR017853">
    <property type="entry name" value="GH"/>
</dbReference>
<dbReference type="EC" id="3.2.1.22" evidence="4 11"/>
<sequence length="392" mass="42926">MGWDTYNAYGLDYNETIIATNAENLVNLGFRDLGYNVVIFDDAMTERNRSENGSLIENAAKFPSGLATIVDTLHRDGLYFGVYSSAGRFTCGGYPGSLGYETIDAEWWSSLGADYLKYDNCYNEGLSGTPKLSQDRYAAMSNALNSTSRQITYSLCNWGDDKPWEWASTISNSARMSGDIADTFDMPTSSCPCGPDEYYCQLPGYGCSVVNILGKASHITSKNQPGYWNDLDMLEVGNGGMDYEENKLHFSMWAAIKSPLIMGNKLDKLSPEDYAILLNPAVLAISQDPSGSAIQRRLVRQVDDTDEYGFGEVQVWSGSLNNSDQVVAFLNVANASRTMTFSLVDVFGGIRTTENAQKSWDLFDVWGNETVMANDVASQVLNGTLAVGNATG</sequence>
<keyword evidence="6" id="KW-0732">Signal</keyword>
<dbReference type="RefSeq" id="XP_064701015.1">
    <property type="nucleotide sequence ID" value="XM_064852790.1"/>
</dbReference>
<dbReference type="Gene3D" id="3.20.20.70">
    <property type="entry name" value="Aldolase class I"/>
    <property type="match status" value="1"/>
</dbReference>
<dbReference type="GeneID" id="89977409"/>
<reference evidence="13 14" key="1">
    <citation type="submission" date="2023-08" db="EMBL/GenBank/DDBJ databases">
        <title>Black Yeasts Isolated from many extreme environments.</title>
        <authorList>
            <person name="Coleine C."/>
            <person name="Stajich J.E."/>
            <person name="Selbmann L."/>
        </authorList>
    </citation>
    <scope>NUCLEOTIDE SEQUENCE [LARGE SCALE GENOMIC DNA]</scope>
    <source>
        <strain evidence="13 14">CCFEE 5792</strain>
    </source>
</reference>
<dbReference type="CDD" id="cd14792">
    <property type="entry name" value="GH27"/>
    <property type="match status" value="1"/>
</dbReference>
<protein>
    <recommendedName>
        <fullName evidence="4 11">Alpha-galactosidase</fullName>
        <ecNumber evidence="4 11">3.2.1.22</ecNumber>
    </recommendedName>
    <alternativeName>
        <fullName evidence="11">Melibiase</fullName>
    </alternativeName>
</protein>
<evidence type="ECO:0000256" key="5">
    <source>
        <dbReference type="ARBA" id="ARBA00022525"/>
    </source>
</evidence>
<evidence type="ECO:0000256" key="1">
    <source>
        <dbReference type="ARBA" id="ARBA00001255"/>
    </source>
</evidence>
<keyword evidence="14" id="KW-1185">Reference proteome</keyword>
<name>A0AAV9MV95_9EURO</name>
<dbReference type="Pfam" id="PF17801">
    <property type="entry name" value="Melibiase_C"/>
    <property type="match status" value="1"/>
</dbReference>
<evidence type="ECO:0000256" key="7">
    <source>
        <dbReference type="ARBA" id="ARBA00022801"/>
    </source>
</evidence>
<dbReference type="InterPro" id="IPR006215">
    <property type="entry name" value="Glyco_hydro_melibiase"/>
</dbReference>
<keyword evidence="9" id="KW-0325">Glycoprotein</keyword>
<dbReference type="InterPro" id="IPR013780">
    <property type="entry name" value="Glyco_hydro_b"/>
</dbReference>
<evidence type="ECO:0000313" key="13">
    <source>
        <dbReference type="EMBL" id="KAK5045386.1"/>
    </source>
</evidence>
<dbReference type="Pfam" id="PF16499">
    <property type="entry name" value="Melibiase_2"/>
    <property type="match status" value="2"/>
</dbReference>
<proteinExistence type="inferred from homology"/>
<evidence type="ECO:0000313" key="14">
    <source>
        <dbReference type="Proteomes" id="UP001358417"/>
    </source>
</evidence>
<dbReference type="GO" id="GO:0005995">
    <property type="term" value="P:melibiose catabolic process"/>
    <property type="evidence" value="ECO:0007669"/>
    <property type="project" value="UniProtKB-ARBA"/>
</dbReference>
<feature type="domain" description="Alpha galactosidase C-terminal" evidence="12">
    <location>
        <begin position="311"/>
        <end position="374"/>
    </location>
</feature>
<evidence type="ECO:0000256" key="6">
    <source>
        <dbReference type="ARBA" id="ARBA00022729"/>
    </source>
</evidence>
<keyword evidence="8 11" id="KW-1015">Disulfide bond</keyword>
<dbReference type="InterPro" id="IPR041233">
    <property type="entry name" value="Melibiase_C"/>
</dbReference>
<dbReference type="InterPro" id="IPR013785">
    <property type="entry name" value="Aldolase_TIM"/>
</dbReference>
<dbReference type="PRINTS" id="PR00748">
    <property type="entry name" value="MELIBIASE"/>
</dbReference>
<dbReference type="AlphaFoldDB" id="A0AAV9MV95"/>
<comment type="caution">
    <text evidence="13">The sequence shown here is derived from an EMBL/GenBank/DDBJ whole genome shotgun (WGS) entry which is preliminary data.</text>
</comment>
<evidence type="ECO:0000256" key="9">
    <source>
        <dbReference type="ARBA" id="ARBA00023180"/>
    </source>
</evidence>
<dbReference type="Gene3D" id="2.60.40.1180">
    <property type="entry name" value="Golgi alpha-mannosidase II"/>
    <property type="match status" value="1"/>
</dbReference>
<comment type="catalytic activity">
    <reaction evidence="1 11">
        <text>Hydrolysis of terminal, non-reducing alpha-D-galactose residues in alpha-D-galactosides, including galactose oligosaccharides, galactomannans and galactolipids.</text>
        <dbReference type="EC" id="3.2.1.22"/>
    </reaction>
</comment>
<dbReference type="GO" id="GO:0004557">
    <property type="term" value="F:alpha-galactosidase activity"/>
    <property type="evidence" value="ECO:0007669"/>
    <property type="project" value="UniProtKB-EC"/>
</dbReference>
<dbReference type="GO" id="GO:0005576">
    <property type="term" value="C:extracellular region"/>
    <property type="evidence" value="ECO:0007669"/>
    <property type="project" value="UniProtKB-SubCell"/>
</dbReference>
<dbReference type="PANTHER" id="PTHR11452:SF75">
    <property type="entry name" value="ALPHA-GALACTOSIDASE MEL1"/>
    <property type="match status" value="1"/>
</dbReference>
<dbReference type="Proteomes" id="UP001358417">
    <property type="component" value="Unassembled WGS sequence"/>
</dbReference>
<evidence type="ECO:0000256" key="10">
    <source>
        <dbReference type="ARBA" id="ARBA00023295"/>
    </source>
</evidence>
<dbReference type="PRINTS" id="PR00740">
    <property type="entry name" value="GLHYDRLASE27"/>
</dbReference>
<accession>A0AAV9MV95</accession>
<dbReference type="SUPFAM" id="SSF51445">
    <property type="entry name" value="(Trans)glycosidases"/>
    <property type="match status" value="1"/>
</dbReference>
<evidence type="ECO:0000256" key="11">
    <source>
        <dbReference type="RuleBase" id="RU361168"/>
    </source>
</evidence>
<keyword evidence="10 11" id="KW-0326">Glycosidase</keyword>
<dbReference type="PANTHER" id="PTHR11452">
    <property type="entry name" value="ALPHA-GALACTOSIDASE/ALPHA-N-ACETYLGALACTOSAMINIDASE"/>
    <property type="match status" value="1"/>
</dbReference>
<comment type="similarity">
    <text evidence="3 11">Belongs to the glycosyl hydrolase 27 family.</text>
</comment>
<dbReference type="SUPFAM" id="SSF51011">
    <property type="entry name" value="Glycosyl hydrolase domain"/>
    <property type="match status" value="1"/>
</dbReference>
<dbReference type="InterPro" id="IPR002241">
    <property type="entry name" value="Glyco_hydro_27"/>
</dbReference>
<evidence type="ECO:0000256" key="3">
    <source>
        <dbReference type="ARBA" id="ARBA00009743"/>
    </source>
</evidence>
<dbReference type="FunFam" id="3.20.20.70:FF:000202">
    <property type="entry name" value="Alpha-galactosidase"/>
    <property type="match status" value="1"/>
</dbReference>
<gene>
    <name evidence="13" type="ORF">LTR84_009250</name>
</gene>
<comment type="subcellular location">
    <subcellularLocation>
        <location evidence="2">Secreted</location>
    </subcellularLocation>
</comment>
<keyword evidence="5" id="KW-0964">Secreted</keyword>
<evidence type="ECO:0000259" key="12">
    <source>
        <dbReference type="Pfam" id="PF17801"/>
    </source>
</evidence>